<proteinExistence type="inferred from homology"/>
<protein>
    <recommendedName>
        <fullName evidence="5">Hydrolase</fullName>
    </recommendedName>
</protein>
<dbReference type="Gene3D" id="3.40.50.1000">
    <property type="entry name" value="HAD superfamily/HAD-like"/>
    <property type="match status" value="1"/>
</dbReference>
<comment type="similarity">
    <text evidence="1">Belongs to the HAD-like hydrolase superfamily. SerB family.</text>
</comment>
<organism evidence="3 4">
    <name type="scientific">Streptomyces cacaoi</name>
    <dbReference type="NCBI Taxonomy" id="1898"/>
    <lineage>
        <taxon>Bacteria</taxon>
        <taxon>Bacillati</taxon>
        <taxon>Actinomycetota</taxon>
        <taxon>Actinomycetes</taxon>
        <taxon>Kitasatosporales</taxon>
        <taxon>Streptomycetaceae</taxon>
        <taxon>Streptomyces</taxon>
    </lineage>
</organism>
<dbReference type="RefSeq" id="WP_086817852.1">
    <property type="nucleotide sequence ID" value="NZ_BJMM01000044.1"/>
</dbReference>
<evidence type="ECO:0000313" key="3">
    <source>
        <dbReference type="EMBL" id="GEB53146.1"/>
    </source>
</evidence>
<accession>A0A4Y3R609</accession>
<dbReference type="Pfam" id="PF12710">
    <property type="entry name" value="HAD"/>
    <property type="match status" value="1"/>
</dbReference>
<evidence type="ECO:0000256" key="2">
    <source>
        <dbReference type="SAM" id="MobiDB-lite"/>
    </source>
</evidence>
<comment type="caution">
    <text evidence="3">The sequence shown here is derived from an EMBL/GenBank/DDBJ whole genome shotgun (WGS) entry which is preliminary data.</text>
</comment>
<dbReference type="Proteomes" id="UP000319210">
    <property type="component" value="Unassembled WGS sequence"/>
</dbReference>
<dbReference type="SUPFAM" id="SSF56784">
    <property type="entry name" value="HAD-like"/>
    <property type="match status" value="1"/>
</dbReference>
<dbReference type="InterPro" id="IPR023214">
    <property type="entry name" value="HAD_sf"/>
</dbReference>
<name>A0A4Y3R609_STRCI</name>
<keyword evidence="4" id="KW-1185">Reference proteome</keyword>
<dbReference type="InterPro" id="IPR050582">
    <property type="entry name" value="HAD-like_SerB"/>
</dbReference>
<dbReference type="OrthoDB" id="3615082at2"/>
<feature type="compositionally biased region" description="Basic and acidic residues" evidence="2">
    <location>
        <begin position="9"/>
        <end position="27"/>
    </location>
</feature>
<dbReference type="EMBL" id="BJMM01000044">
    <property type="protein sequence ID" value="GEB53146.1"/>
    <property type="molecule type" value="Genomic_DNA"/>
</dbReference>
<sequence length="257" mass="28047">MAAAIPTPRHPDGDDRNDRDDRDEDRIRERRPRLHLFDLDGTLMYGSAAPIEISQQLGVEREIRELEAAFAERRLTPPQFAERACALWAELTDEVVTAAFEGAPWLAGIRRTWTELRAKGERCAVISLSPDFFVHRLLAWGADAAHGSRWPEVPTASAVVAAGPETILKGYPRHPIDPAGILTPAAKVKIARKLCAEFGISLQDCVAYGDSLSDAELFAAVPVSVAVNGDAHLHDLATHGYTGRDLGEACALVPDRE</sequence>
<gene>
    <name evidence="3" type="ORF">SCA03_56970</name>
</gene>
<dbReference type="NCBIfam" id="TIGR01488">
    <property type="entry name" value="HAD-SF-IB"/>
    <property type="match status" value="1"/>
</dbReference>
<reference evidence="3 4" key="1">
    <citation type="submission" date="2019-06" db="EMBL/GenBank/DDBJ databases">
        <title>Whole genome shotgun sequence of Streptomyces cacaoi subsp. cacaoi NBRC 12748.</title>
        <authorList>
            <person name="Hosoyama A."/>
            <person name="Uohara A."/>
            <person name="Ohji S."/>
            <person name="Ichikawa N."/>
        </authorList>
    </citation>
    <scope>NUCLEOTIDE SEQUENCE [LARGE SCALE GENOMIC DNA]</scope>
    <source>
        <strain evidence="3 4">NBRC 12748</strain>
    </source>
</reference>
<evidence type="ECO:0000313" key="4">
    <source>
        <dbReference type="Proteomes" id="UP000319210"/>
    </source>
</evidence>
<evidence type="ECO:0000256" key="1">
    <source>
        <dbReference type="ARBA" id="ARBA00009184"/>
    </source>
</evidence>
<feature type="region of interest" description="Disordered" evidence="2">
    <location>
        <begin position="1"/>
        <end position="27"/>
    </location>
</feature>
<evidence type="ECO:0008006" key="5">
    <source>
        <dbReference type="Google" id="ProtNLM"/>
    </source>
</evidence>
<dbReference type="PANTHER" id="PTHR43344">
    <property type="entry name" value="PHOSPHOSERINE PHOSPHATASE"/>
    <property type="match status" value="1"/>
</dbReference>
<dbReference type="InterPro" id="IPR036412">
    <property type="entry name" value="HAD-like_sf"/>
</dbReference>
<dbReference type="AlphaFoldDB" id="A0A4Y3R609"/>